<feature type="transmembrane region" description="Helical" evidence="8">
    <location>
        <begin position="42"/>
        <end position="65"/>
    </location>
</feature>
<dbReference type="Proteomes" id="UP000184447">
    <property type="component" value="Unassembled WGS sequence"/>
</dbReference>
<dbReference type="GO" id="GO:0009847">
    <property type="term" value="P:spore germination"/>
    <property type="evidence" value="ECO:0007669"/>
    <property type="project" value="InterPro"/>
</dbReference>
<feature type="transmembrane region" description="Helical" evidence="8">
    <location>
        <begin position="193"/>
        <end position="209"/>
    </location>
</feature>
<feature type="transmembrane region" description="Helical" evidence="8">
    <location>
        <begin position="86"/>
        <end position="109"/>
    </location>
</feature>
<dbReference type="AlphaFoldDB" id="A0A1M5WWH2"/>
<keyword evidence="5 8" id="KW-0812">Transmembrane</keyword>
<dbReference type="OrthoDB" id="1931502at2"/>
<keyword evidence="7 8" id="KW-0472">Membrane</keyword>
<evidence type="ECO:0000256" key="1">
    <source>
        <dbReference type="ARBA" id="ARBA00004141"/>
    </source>
</evidence>
<feature type="transmembrane region" description="Helical" evidence="8">
    <location>
        <begin position="221"/>
        <end position="242"/>
    </location>
</feature>
<feature type="transmembrane region" description="Helical" evidence="8">
    <location>
        <begin position="332"/>
        <end position="354"/>
    </location>
</feature>
<keyword evidence="6 8" id="KW-1133">Transmembrane helix</keyword>
<accession>A0A1M5WWH2</accession>
<dbReference type="Gene3D" id="1.20.1740.10">
    <property type="entry name" value="Amino acid/polyamine transporter I"/>
    <property type="match status" value="1"/>
</dbReference>
<organism evidence="9 10">
    <name type="scientific">Clostridium grantii DSM 8605</name>
    <dbReference type="NCBI Taxonomy" id="1121316"/>
    <lineage>
        <taxon>Bacteria</taxon>
        <taxon>Bacillati</taxon>
        <taxon>Bacillota</taxon>
        <taxon>Clostridia</taxon>
        <taxon>Eubacteriales</taxon>
        <taxon>Clostridiaceae</taxon>
        <taxon>Clostridium</taxon>
    </lineage>
</organism>
<dbReference type="GO" id="GO:0016020">
    <property type="term" value="C:membrane"/>
    <property type="evidence" value="ECO:0007669"/>
    <property type="project" value="UniProtKB-SubCell"/>
</dbReference>
<evidence type="ECO:0000256" key="2">
    <source>
        <dbReference type="ARBA" id="ARBA00007998"/>
    </source>
</evidence>
<feature type="transmembrane region" description="Helical" evidence="8">
    <location>
        <begin position="12"/>
        <end position="30"/>
    </location>
</feature>
<evidence type="ECO:0000256" key="7">
    <source>
        <dbReference type="ARBA" id="ARBA00023136"/>
    </source>
</evidence>
<feature type="transmembrane region" description="Helical" evidence="8">
    <location>
        <begin position="302"/>
        <end position="320"/>
    </location>
</feature>
<dbReference type="PANTHER" id="PTHR34975">
    <property type="entry name" value="SPORE GERMINATION PROTEIN A2"/>
    <property type="match status" value="1"/>
</dbReference>
<dbReference type="STRING" id="1121316.SAMN02745207_03181"/>
<reference evidence="9 10" key="1">
    <citation type="submission" date="2016-11" db="EMBL/GenBank/DDBJ databases">
        <authorList>
            <person name="Jaros S."/>
            <person name="Januszkiewicz K."/>
            <person name="Wedrychowicz H."/>
        </authorList>
    </citation>
    <scope>NUCLEOTIDE SEQUENCE [LARGE SCALE GENOMIC DNA]</scope>
    <source>
        <strain evidence="9 10">DSM 8605</strain>
    </source>
</reference>
<dbReference type="PANTHER" id="PTHR34975:SF2">
    <property type="entry name" value="SPORE GERMINATION PROTEIN A2"/>
    <property type="match status" value="1"/>
</dbReference>
<evidence type="ECO:0000313" key="9">
    <source>
        <dbReference type="EMBL" id="SHH92055.1"/>
    </source>
</evidence>
<dbReference type="EMBL" id="FQXM01000021">
    <property type="protein sequence ID" value="SHH92055.1"/>
    <property type="molecule type" value="Genomic_DNA"/>
</dbReference>
<dbReference type="Pfam" id="PF03845">
    <property type="entry name" value="Spore_permease"/>
    <property type="match status" value="1"/>
</dbReference>
<gene>
    <name evidence="9" type="ORF">SAMN02745207_03181</name>
</gene>
<evidence type="ECO:0000313" key="10">
    <source>
        <dbReference type="Proteomes" id="UP000184447"/>
    </source>
</evidence>
<evidence type="ECO:0000256" key="6">
    <source>
        <dbReference type="ARBA" id="ARBA00022989"/>
    </source>
</evidence>
<sequence length="358" mass="40669">MDKQKRNLLTSNELTFLLFSFVIGSGVVKLPNVLVETAGQDAWISVIIALVYPIYVVFIASYIINKHPKENILSLTKKYFGSLLGSLLNFVFMLQFLLLTVAIISDFIILMKTYIVDFLTPLKIGIVAVSLAAYAAHKGLKVLAKTSALISYIFIGILLLAISALQYGSILNIQPVFGSGLMNILKTTKTTAYSYYGWEALLLFHPFVEDTKSIKKAALKAVALCGAVYVWIVFITIFYLGIDIIPKSYWSFIMVFESINIPIINNFRYIFMFVWIMLALRLMANYYFAFAFNLSNFTKIDIKKICILIYPVILYLSLKLTDRILRVKIFDFAMVPFIIFNLIFFTVTGLLISIKYKC</sequence>
<dbReference type="RefSeq" id="WP_073339516.1">
    <property type="nucleotide sequence ID" value="NZ_FQXM01000021.1"/>
</dbReference>
<feature type="transmembrane region" description="Helical" evidence="8">
    <location>
        <begin position="115"/>
        <end position="137"/>
    </location>
</feature>
<comment type="similarity">
    <text evidence="2">Belongs to the amino acid-polyamine-organocation (APC) superfamily. Spore germination protein (SGP) (TC 2.A.3.9) family.</text>
</comment>
<evidence type="ECO:0000256" key="4">
    <source>
        <dbReference type="ARBA" id="ARBA00022544"/>
    </source>
</evidence>
<evidence type="ECO:0000256" key="5">
    <source>
        <dbReference type="ARBA" id="ARBA00022692"/>
    </source>
</evidence>
<protein>
    <submittedName>
        <fullName evidence="9">Spore germination protein (Amino acid permease)</fullName>
    </submittedName>
</protein>
<proteinExistence type="inferred from homology"/>
<keyword evidence="4" id="KW-0309">Germination</keyword>
<feature type="transmembrane region" description="Helical" evidence="8">
    <location>
        <begin position="149"/>
        <end position="173"/>
    </location>
</feature>
<comment type="subcellular location">
    <subcellularLocation>
        <location evidence="1">Membrane</location>
        <topology evidence="1">Multi-pass membrane protein</topology>
    </subcellularLocation>
</comment>
<keyword evidence="3" id="KW-0813">Transport</keyword>
<name>A0A1M5WWH2_9CLOT</name>
<evidence type="ECO:0000256" key="3">
    <source>
        <dbReference type="ARBA" id="ARBA00022448"/>
    </source>
</evidence>
<dbReference type="InterPro" id="IPR004761">
    <property type="entry name" value="Spore_GerAB"/>
</dbReference>
<feature type="transmembrane region" description="Helical" evidence="8">
    <location>
        <begin position="269"/>
        <end position="290"/>
    </location>
</feature>
<evidence type="ECO:0000256" key="8">
    <source>
        <dbReference type="SAM" id="Phobius"/>
    </source>
</evidence>
<dbReference type="NCBIfam" id="TIGR00912">
    <property type="entry name" value="2A0309"/>
    <property type="match status" value="1"/>
</dbReference>
<keyword evidence="10" id="KW-1185">Reference proteome</keyword>